<organism evidence="1">
    <name type="scientific">Akkermansia muciniphila</name>
    <dbReference type="NCBI Taxonomy" id="239935"/>
    <lineage>
        <taxon>Bacteria</taxon>
        <taxon>Pseudomonadati</taxon>
        <taxon>Verrucomicrobiota</taxon>
        <taxon>Verrucomicrobiia</taxon>
        <taxon>Verrucomicrobiales</taxon>
        <taxon>Akkermansiaceae</taxon>
        <taxon>Akkermansia</taxon>
    </lineage>
</organism>
<name>A0A6N2SWA3_9BACT</name>
<evidence type="ECO:0000313" key="1">
    <source>
        <dbReference type="EMBL" id="VYS97302.1"/>
    </source>
</evidence>
<protein>
    <recommendedName>
        <fullName evidence="2">Lipoprotein</fullName>
    </recommendedName>
</protein>
<dbReference type="AlphaFoldDB" id="A0A6N2SWA3"/>
<reference evidence="1" key="1">
    <citation type="submission" date="2019-11" db="EMBL/GenBank/DDBJ databases">
        <authorList>
            <person name="Feng L."/>
        </authorList>
    </citation>
    <scope>NUCLEOTIDE SEQUENCE</scope>
    <source>
        <strain evidence="1">AMuciniphilaLFYP55</strain>
    </source>
</reference>
<dbReference type="PROSITE" id="PS51257">
    <property type="entry name" value="PROKAR_LIPOPROTEIN"/>
    <property type="match status" value="1"/>
</dbReference>
<sequence>MRKLHILTAVTSAVVIMGTTSCDVSPEEKDTSKIPLSNLTWNDVGKIYGNNSDATEIFKKEKWKDFKGKKVRWSGKVGEIETTFGVLSMSIIMNYSNTVSLGGMSYSSSELLVSSPEVEVILKKSEKEKGLKYKVGDRIEFEGILDDWSDFQSHVEISNGVIIENKE</sequence>
<gene>
    <name evidence="1" type="ORF">AMLFYP55_02315</name>
</gene>
<accession>A0A6N2SWA3</accession>
<proteinExistence type="predicted"/>
<evidence type="ECO:0008006" key="2">
    <source>
        <dbReference type="Google" id="ProtNLM"/>
    </source>
</evidence>
<dbReference type="EMBL" id="CACRSS010000003">
    <property type="protein sequence ID" value="VYS97302.1"/>
    <property type="molecule type" value="Genomic_DNA"/>
</dbReference>